<dbReference type="Pfam" id="PF12937">
    <property type="entry name" value="F-box-like"/>
    <property type="match status" value="1"/>
</dbReference>
<keyword evidence="3" id="KW-1185">Reference proteome</keyword>
<dbReference type="EMBL" id="JBBWRZ010000001">
    <property type="protein sequence ID" value="KAK8246472.1"/>
    <property type="molecule type" value="Genomic_DNA"/>
</dbReference>
<dbReference type="Proteomes" id="UP001492380">
    <property type="component" value="Unassembled WGS sequence"/>
</dbReference>
<feature type="domain" description="F-box" evidence="1">
    <location>
        <begin position="32"/>
        <end position="72"/>
    </location>
</feature>
<dbReference type="InterPro" id="IPR001810">
    <property type="entry name" value="F-box_dom"/>
</dbReference>
<name>A0ABR1Z2Q3_9PEZI</name>
<sequence>MGNASKKNSSRPMSPRANSQQAMLIKPSIPHLPNEVLDNILSFCDPWKTLISARLVSRAFCEMASRYFFATVTVDLIADKGVAPLEYLVSNEKYAGFVKELWMSSRWTSIKVIKDVESLEFLPRRQMEHYDIPRLRRSLSNFKNVWDTFLKSVKKLPNLEEVYWENDTSDDDFDIAAEDDLLTLTLIALAEPLHGSGSFRTLETFGCDAGYSDSSHSEDSQVSISNEWPAFGRIKRIVLIETAWPREAEF</sequence>
<dbReference type="CDD" id="cd09917">
    <property type="entry name" value="F-box_SF"/>
    <property type="match status" value="1"/>
</dbReference>
<accession>A0ABR1Z2Q3</accession>
<evidence type="ECO:0000313" key="3">
    <source>
        <dbReference type="Proteomes" id="UP001492380"/>
    </source>
</evidence>
<protein>
    <recommendedName>
        <fullName evidence="1">F-box domain-containing protein</fullName>
    </recommendedName>
</protein>
<gene>
    <name evidence="2" type="ORF">HDK90DRAFT_529785</name>
</gene>
<evidence type="ECO:0000313" key="2">
    <source>
        <dbReference type="EMBL" id="KAK8246472.1"/>
    </source>
</evidence>
<evidence type="ECO:0000259" key="1">
    <source>
        <dbReference type="SMART" id="SM00256"/>
    </source>
</evidence>
<dbReference type="SMART" id="SM00256">
    <property type="entry name" value="FBOX"/>
    <property type="match status" value="1"/>
</dbReference>
<organism evidence="2 3">
    <name type="scientific">Phyllosticta capitalensis</name>
    <dbReference type="NCBI Taxonomy" id="121624"/>
    <lineage>
        <taxon>Eukaryota</taxon>
        <taxon>Fungi</taxon>
        <taxon>Dikarya</taxon>
        <taxon>Ascomycota</taxon>
        <taxon>Pezizomycotina</taxon>
        <taxon>Dothideomycetes</taxon>
        <taxon>Dothideomycetes incertae sedis</taxon>
        <taxon>Botryosphaeriales</taxon>
        <taxon>Phyllostictaceae</taxon>
        <taxon>Phyllosticta</taxon>
    </lineage>
</organism>
<proteinExistence type="predicted"/>
<comment type="caution">
    <text evidence="2">The sequence shown here is derived from an EMBL/GenBank/DDBJ whole genome shotgun (WGS) entry which is preliminary data.</text>
</comment>
<dbReference type="InterPro" id="IPR036047">
    <property type="entry name" value="F-box-like_dom_sf"/>
</dbReference>
<reference evidence="2 3" key="1">
    <citation type="submission" date="2024-04" db="EMBL/GenBank/DDBJ databases">
        <title>Phyllosticta paracitricarpa is synonymous to the EU quarantine fungus P. citricarpa based on phylogenomic analyses.</title>
        <authorList>
            <consortium name="Lawrence Berkeley National Laboratory"/>
            <person name="Van Ingen-Buijs V.A."/>
            <person name="Van Westerhoven A.C."/>
            <person name="Haridas S."/>
            <person name="Skiadas P."/>
            <person name="Martin F."/>
            <person name="Groenewald J.Z."/>
            <person name="Crous P.W."/>
            <person name="Seidl M.F."/>
        </authorList>
    </citation>
    <scope>NUCLEOTIDE SEQUENCE [LARGE SCALE GENOMIC DNA]</scope>
    <source>
        <strain evidence="2 3">CBS 123374</strain>
    </source>
</reference>
<dbReference type="SUPFAM" id="SSF81383">
    <property type="entry name" value="F-box domain"/>
    <property type="match status" value="1"/>
</dbReference>